<dbReference type="RefSeq" id="WP_184900301.1">
    <property type="nucleotide sequence ID" value="NZ_JACHMX010000001.1"/>
</dbReference>
<evidence type="ECO:0000313" key="2">
    <source>
        <dbReference type="Proteomes" id="UP000580861"/>
    </source>
</evidence>
<comment type="caution">
    <text evidence="1">The sequence shown here is derived from an EMBL/GenBank/DDBJ whole genome shotgun (WGS) entry which is preliminary data.</text>
</comment>
<dbReference type="EMBL" id="JACHMX010000001">
    <property type="protein sequence ID" value="MBB5855533.1"/>
    <property type="molecule type" value="Genomic_DNA"/>
</dbReference>
<sequence length="228" mass="25479">MELDGYKWRTLISQVRLGKDEYRVIRPARRISHGSLSESWHGAELDLDEAAARELAVAWWLASRSPRSLVYLPYRTSRTTCERDCDCRSLDLVLLHHSLQFPLSRWKSVRARLGAGVPHTVKTPPNAFPVLGREDRLGYPGDLNQLRPGIAADTLFLVGSRHAFEVESDNVRDVAEDGPALIGEAPGRHYCAELGLGPTYVTYPNSGLPGGMLHVVLCEDPEVRTRQK</sequence>
<organism evidence="1 2">
    <name type="scientific">Amycolatopsis umgeniensis</name>
    <dbReference type="NCBI Taxonomy" id="336628"/>
    <lineage>
        <taxon>Bacteria</taxon>
        <taxon>Bacillati</taxon>
        <taxon>Actinomycetota</taxon>
        <taxon>Actinomycetes</taxon>
        <taxon>Pseudonocardiales</taxon>
        <taxon>Pseudonocardiaceae</taxon>
        <taxon>Amycolatopsis</taxon>
    </lineage>
</organism>
<dbReference type="AlphaFoldDB" id="A0A841B9G6"/>
<dbReference type="Proteomes" id="UP000580861">
    <property type="component" value="Unassembled WGS sequence"/>
</dbReference>
<evidence type="ECO:0000313" key="1">
    <source>
        <dbReference type="EMBL" id="MBB5855533.1"/>
    </source>
</evidence>
<reference evidence="1 2" key="1">
    <citation type="submission" date="2020-08" db="EMBL/GenBank/DDBJ databases">
        <title>Sequencing the genomes of 1000 actinobacteria strains.</title>
        <authorList>
            <person name="Klenk H.-P."/>
        </authorList>
    </citation>
    <scope>NUCLEOTIDE SEQUENCE [LARGE SCALE GENOMIC DNA]</scope>
    <source>
        <strain evidence="1 2">DSM 45272</strain>
    </source>
</reference>
<protein>
    <submittedName>
        <fullName evidence="1">Uncharacterized protein</fullName>
    </submittedName>
</protein>
<name>A0A841B9G6_9PSEU</name>
<accession>A0A841B9G6</accession>
<keyword evidence="2" id="KW-1185">Reference proteome</keyword>
<proteinExistence type="predicted"/>
<gene>
    <name evidence="1" type="ORF">HDA45_005620</name>
</gene>